<gene>
    <name evidence="1" type="primary">Vigan.04G318700</name>
    <name evidence="1" type="ORF">VIGAN_04318700</name>
</gene>
<protein>
    <submittedName>
        <fullName evidence="1">Uncharacterized protein</fullName>
    </submittedName>
</protein>
<evidence type="ECO:0000313" key="2">
    <source>
        <dbReference type="Proteomes" id="UP000291084"/>
    </source>
</evidence>
<reference evidence="1 2" key="1">
    <citation type="journal article" date="2015" name="Sci. Rep.">
        <title>The power of single molecule real-time sequencing technology in the de novo assembly of a eukaryotic genome.</title>
        <authorList>
            <person name="Sakai H."/>
            <person name="Naito K."/>
            <person name="Ogiso-Tanaka E."/>
            <person name="Takahashi Y."/>
            <person name="Iseki K."/>
            <person name="Muto C."/>
            <person name="Satou K."/>
            <person name="Teruya K."/>
            <person name="Shiroma A."/>
            <person name="Shimoji M."/>
            <person name="Hirano T."/>
            <person name="Itoh T."/>
            <person name="Kaga A."/>
            <person name="Tomooka N."/>
        </authorList>
    </citation>
    <scope>NUCLEOTIDE SEQUENCE [LARGE SCALE GENOMIC DNA]</scope>
    <source>
        <strain evidence="2">cv. Shumari</strain>
    </source>
</reference>
<sequence>PRFHRNTTLLSLPFFSLSYFISHNLHSFLSSLFQQSFPPPLLTLYDHLFLRCSYSSPPFWFGGCRCGGEQ</sequence>
<dbReference type="Proteomes" id="UP000291084">
    <property type="component" value="Chromosome 4"/>
</dbReference>
<organism evidence="1 2">
    <name type="scientific">Vigna angularis var. angularis</name>
    <dbReference type="NCBI Taxonomy" id="157739"/>
    <lineage>
        <taxon>Eukaryota</taxon>
        <taxon>Viridiplantae</taxon>
        <taxon>Streptophyta</taxon>
        <taxon>Embryophyta</taxon>
        <taxon>Tracheophyta</taxon>
        <taxon>Spermatophyta</taxon>
        <taxon>Magnoliopsida</taxon>
        <taxon>eudicotyledons</taxon>
        <taxon>Gunneridae</taxon>
        <taxon>Pentapetalae</taxon>
        <taxon>rosids</taxon>
        <taxon>fabids</taxon>
        <taxon>Fabales</taxon>
        <taxon>Fabaceae</taxon>
        <taxon>Papilionoideae</taxon>
        <taxon>50 kb inversion clade</taxon>
        <taxon>NPAAA clade</taxon>
        <taxon>indigoferoid/millettioid clade</taxon>
        <taxon>Phaseoleae</taxon>
        <taxon>Vigna</taxon>
    </lineage>
</organism>
<feature type="non-terminal residue" evidence="1">
    <location>
        <position position="1"/>
    </location>
</feature>
<name>A0A0S3RYG7_PHAAN</name>
<accession>A0A0S3RYG7</accession>
<keyword evidence="2" id="KW-1185">Reference proteome</keyword>
<proteinExistence type="predicted"/>
<evidence type="ECO:0000313" key="1">
    <source>
        <dbReference type="EMBL" id="BAT85620.1"/>
    </source>
</evidence>
<dbReference type="EMBL" id="AP015037">
    <property type="protein sequence ID" value="BAT85620.1"/>
    <property type="molecule type" value="Genomic_DNA"/>
</dbReference>
<dbReference type="AlphaFoldDB" id="A0A0S3RYG7"/>